<accession>W3WRQ6</accession>
<dbReference type="eggNOG" id="ENOG502QQNB">
    <property type="taxonomic scope" value="Eukaryota"/>
</dbReference>
<feature type="transmembrane region" description="Helical" evidence="1">
    <location>
        <begin position="119"/>
        <end position="138"/>
    </location>
</feature>
<dbReference type="InParanoid" id="W3WRQ6"/>
<dbReference type="OMA" id="KSTHRRH"/>
<dbReference type="GO" id="GO:0006629">
    <property type="term" value="P:lipid metabolic process"/>
    <property type="evidence" value="ECO:0007669"/>
    <property type="project" value="InterPro"/>
</dbReference>
<name>W3WRQ6_PESFW</name>
<reference evidence="4" key="1">
    <citation type="journal article" date="2015" name="BMC Genomics">
        <title>Genomic and transcriptomic analysis of the endophytic fungus Pestalotiopsis fici reveals its lifestyle and high potential for synthesis of natural products.</title>
        <authorList>
            <person name="Wang X."/>
            <person name="Zhang X."/>
            <person name="Liu L."/>
            <person name="Xiang M."/>
            <person name="Wang W."/>
            <person name="Sun X."/>
            <person name="Che Y."/>
            <person name="Guo L."/>
            <person name="Liu G."/>
            <person name="Guo L."/>
            <person name="Wang C."/>
            <person name="Yin W.B."/>
            <person name="Stadler M."/>
            <person name="Zhang X."/>
            <person name="Liu X."/>
        </authorList>
    </citation>
    <scope>NUCLEOTIDE SEQUENCE [LARGE SCALE GENOMIC DNA]</scope>
    <source>
        <strain evidence="4">W106-1 / CGMCC3.15140</strain>
    </source>
</reference>
<keyword evidence="4" id="KW-1185">Reference proteome</keyword>
<dbReference type="KEGG" id="pfy:PFICI_11937"/>
<feature type="transmembrane region" description="Helical" evidence="1">
    <location>
        <begin position="86"/>
        <end position="107"/>
    </location>
</feature>
<dbReference type="STRING" id="1229662.W3WRQ6"/>
<gene>
    <name evidence="3" type="ORF">PFICI_11937</name>
</gene>
<dbReference type="HOGENOM" id="CLU_033094_0_0_1"/>
<protein>
    <recommendedName>
        <fullName evidence="2">Fatty acid desaturase domain-containing protein</fullName>
    </recommendedName>
</protein>
<dbReference type="CDD" id="cd03507">
    <property type="entry name" value="Delta12-FADS-like"/>
    <property type="match status" value="1"/>
</dbReference>
<feature type="transmembrane region" description="Helical" evidence="1">
    <location>
        <begin position="271"/>
        <end position="291"/>
    </location>
</feature>
<dbReference type="Pfam" id="PF00487">
    <property type="entry name" value="FA_desaturase"/>
    <property type="match status" value="1"/>
</dbReference>
<keyword evidence="1" id="KW-1133">Transmembrane helix</keyword>
<evidence type="ECO:0000313" key="4">
    <source>
        <dbReference type="Proteomes" id="UP000030651"/>
    </source>
</evidence>
<dbReference type="OrthoDB" id="1461976at2759"/>
<organism evidence="3 4">
    <name type="scientific">Pestalotiopsis fici (strain W106-1 / CGMCC3.15140)</name>
    <dbReference type="NCBI Taxonomy" id="1229662"/>
    <lineage>
        <taxon>Eukaryota</taxon>
        <taxon>Fungi</taxon>
        <taxon>Dikarya</taxon>
        <taxon>Ascomycota</taxon>
        <taxon>Pezizomycotina</taxon>
        <taxon>Sordariomycetes</taxon>
        <taxon>Xylariomycetidae</taxon>
        <taxon>Amphisphaeriales</taxon>
        <taxon>Sporocadaceae</taxon>
        <taxon>Pestalotiopsis</taxon>
    </lineage>
</organism>
<feature type="domain" description="Fatty acid desaturase" evidence="2">
    <location>
        <begin position="88"/>
        <end position="366"/>
    </location>
</feature>
<evidence type="ECO:0000259" key="2">
    <source>
        <dbReference type="Pfam" id="PF00487"/>
    </source>
</evidence>
<dbReference type="GeneID" id="19276950"/>
<dbReference type="InterPro" id="IPR005804">
    <property type="entry name" value="FA_desaturase_dom"/>
</dbReference>
<keyword evidence="1" id="KW-0472">Membrane</keyword>
<proteinExistence type="predicted"/>
<dbReference type="AlphaFoldDB" id="W3WRQ6"/>
<feature type="transmembrane region" description="Helical" evidence="1">
    <location>
        <begin position="241"/>
        <end position="265"/>
    </location>
</feature>
<sequence>MKHWVAETIHGDKVKAGSLETTLDGKPITLDVQQLRNQIPKHCLKPSLARSFGYVVHDLTIFFIILMLTLHLEARLAHEHPVYRNMVCYILFPILAGLPLTGLWVLGHECGHGAFSTNKFISGVVGWTIHSALMNPYFSWRSSHGRHHQYANNISTDLNYVPPVRDEYAELFRGKIDLDRLAEDAPVVVLLRIVMQQIIGWPWYLLTHITAGPNSAPKKSRGWWDNSHFLPNSSLFRSNEFWYIVASDVGIILMSGAIYSLALNYGLETVVWAYFIPLAWVNHWIVMITYLHHTSPNLPKYTPQAWTYLRGALATVDRDPGWLLRHAFHHIVDLHVIHHLFPRIPHYHAQEATEAIKPLLQGHYHVDQSSYFGALWTAFTRCQWVEADADQTAKSPMYAGLDAHGDKGLQNVTSVDEKGVLWYRPGPMPPPAVTMR</sequence>
<feature type="transmembrane region" description="Helical" evidence="1">
    <location>
        <begin position="54"/>
        <end position="74"/>
    </location>
</feature>
<dbReference type="InterPro" id="IPR012171">
    <property type="entry name" value="Fatty_acid_desaturase"/>
</dbReference>
<dbReference type="RefSeq" id="XP_007838709.1">
    <property type="nucleotide sequence ID" value="XM_007840518.1"/>
</dbReference>
<dbReference type="PANTHER" id="PTHR32100">
    <property type="entry name" value="OMEGA-6 FATTY ACID DESATURASE, CHLOROPLASTIC"/>
    <property type="match status" value="1"/>
</dbReference>
<evidence type="ECO:0000313" key="3">
    <source>
        <dbReference type="EMBL" id="ETS76550.1"/>
    </source>
</evidence>
<dbReference type="EMBL" id="KI912117">
    <property type="protein sequence ID" value="ETS76550.1"/>
    <property type="molecule type" value="Genomic_DNA"/>
</dbReference>
<dbReference type="GO" id="GO:0016491">
    <property type="term" value="F:oxidoreductase activity"/>
    <property type="evidence" value="ECO:0007669"/>
    <property type="project" value="InterPro"/>
</dbReference>
<dbReference type="Proteomes" id="UP000030651">
    <property type="component" value="Unassembled WGS sequence"/>
</dbReference>
<evidence type="ECO:0000256" key="1">
    <source>
        <dbReference type="SAM" id="Phobius"/>
    </source>
</evidence>
<keyword evidence="1" id="KW-0812">Transmembrane</keyword>